<evidence type="ECO:0000256" key="4">
    <source>
        <dbReference type="ARBA" id="ARBA00023027"/>
    </source>
</evidence>
<comment type="function">
    <text evidence="6">Quinone reductase that provides resistance to thiol-specific stress caused by electrophilic quinones.</text>
</comment>
<dbReference type="SUPFAM" id="SSF52218">
    <property type="entry name" value="Flavoproteins"/>
    <property type="match status" value="1"/>
</dbReference>
<evidence type="ECO:0000313" key="8">
    <source>
        <dbReference type="EMBL" id="OAS88574.1"/>
    </source>
</evidence>
<dbReference type="HAMAP" id="MF_01216">
    <property type="entry name" value="Azoreductase_type1"/>
    <property type="match status" value="1"/>
</dbReference>
<evidence type="ECO:0000256" key="3">
    <source>
        <dbReference type="ARBA" id="ARBA00023002"/>
    </source>
</evidence>
<dbReference type="EMBL" id="LWSG01000003">
    <property type="protein sequence ID" value="OAS88574.1"/>
    <property type="molecule type" value="Genomic_DNA"/>
</dbReference>
<comment type="function">
    <text evidence="6">Also exhibits azoreductase activity. Catalyzes the reductive cleavage of the azo bond in aromatic azo compounds to the corresponding amines.</text>
</comment>
<comment type="cofactor">
    <cofactor evidence="6">
        <name>FMN</name>
        <dbReference type="ChEBI" id="CHEBI:58210"/>
    </cofactor>
    <text evidence="6">Binds 1 FMN per subunit.</text>
</comment>
<comment type="similarity">
    <text evidence="6">Belongs to the azoreductase type 1 family.</text>
</comment>
<proteinExistence type="inferred from homology"/>
<evidence type="ECO:0000256" key="2">
    <source>
        <dbReference type="ARBA" id="ARBA00022643"/>
    </source>
</evidence>
<dbReference type="EC" id="1.7.1.17" evidence="6"/>
<evidence type="ECO:0000256" key="1">
    <source>
        <dbReference type="ARBA" id="ARBA00022630"/>
    </source>
</evidence>
<feature type="domain" description="Flavodoxin-like fold" evidence="7">
    <location>
        <begin position="3"/>
        <end position="205"/>
    </location>
</feature>
<dbReference type="GO" id="GO:0016655">
    <property type="term" value="F:oxidoreductase activity, acting on NAD(P)H, quinone or similar compound as acceptor"/>
    <property type="evidence" value="ECO:0007669"/>
    <property type="project" value="InterPro"/>
</dbReference>
<keyword evidence="1 6" id="KW-0285">Flavoprotein</keyword>
<dbReference type="Pfam" id="PF02525">
    <property type="entry name" value="Flavodoxin_2"/>
    <property type="match status" value="1"/>
</dbReference>
<dbReference type="InterPro" id="IPR029039">
    <property type="entry name" value="Flavoprotein-like_sf"/>
</dbReference>
<dbReference type="InterPro" id="IPR003680">
    <property type="entry name" value="Flavodoxin_fold"/>
</dbReference>
<evidence type="ECO:0000256" key="6">
    <source>
        <dbReference type="HAMAP-Rule" id="MF_01216"/>
    </source>
</evidence>
<dbReference type="InterPro" id="IPR050104">
    <property type="entry name" value="FMN-dep_NADH:Q_OxRdtase_AzoR1"/>
</dbReference>
<dbReference type="GO" id="GO:0009055">
    <property type="term" value="F:electron transfer activity"/>
    <property type="evidence" value="ECO:0007669"/>
    <property type="project" value="UniProtKB-UniRule"/>
</dbReference>
<dbReference type="AlphaFoldDB" id="A0A179T4U5"/>
<keyword evidence="9" id="KW-1185">Reference proteome</keyword>
<dbReference type="EC" id="1.6.5.-" evidence="6"/>
<dbReference type="InterPro" id="IPR023048">
    <property type="entry name" value="NADH:quinone_OxRdtase_FMN_depd"/>
</dbReference>
<keyword evidence="3 6" id="KW-0560">Oxidoreductase</keyword>
<comment type="catalytic activity">
    <reaction evidence="6">
        <text>2 a quinone + NADH + H(+) = 2 a 1,4-benzosemiquinone + NAD(+)</text>
        <dbReference type="Rhea" id="RHEA:65952"/>
        <dbReference type="ChEBI" id="CHEBI:15378"/>
        <dbReference type="ChEBI" id="CHEBI:57540"/>
        <dbReference type="ChEBI" id="CHEBI:57945"/>
        <dbReference type="ChEBI" id="CHEBI:132124"/>
        <dbReference type="ChEBI" id="CHEBI:134225"/>
    </reaction>
</comment>
<dbReference type="GO" id="GO:0010181">
    <property type="term" value="F:FMN binding"/>
    <property type="evidence" value="ECO:0007669"/>
    <property type="project" value="UniProtKB-UniRule"/>
</dbReference>
<dbReference type="STRING" id="152268.A6K24_16115"/>
<feature type="binding site" evidence="6">
    <location>
        <begin position="18"/>
        <end position="20"/>
    </location>
    <ligand>
        <name>FMN</name>
        <dbReference type="ChEBI" id="CHEBI:58210"/>
    </ligand>
</feature>
<dbReference type="OrthoDB" id="9805013at2"/>
<comment type="subunit">
    <text evidence="6">Homodimer.</text>
</comment>
<protein>
    <recommendedName>
        <fullName evidence="6">FMN dependent NADH:quinone oxidoreductase</fullName>
        <ecNumber evidence="6">1.6.5.-</ecNumber>
    </recommendedName>
    <alternativeName>
        <fullName evidence="6">Azo-dye reductase</fullName>
    </alternativeName>
    <alternativeName>
        <fullName evidence="6">FMN-dependent NADH-azo compound oxidoreductase</fullName>
    </alternativeName>
    <alternativeName>
        <fullName evidence="6">FMN-dependent NADH-azoreductase</fullName>
        <ecNumber evidence="6">1.7.1.17</ecNumber>
    </alternativeName>
</protein>
<organism evidence="8 9">
    <name type="scientific">Metabacillus litoralis</name>
    <dbReference type="NCBI Taxonomy" id="152268"/>
    <lineage>
        <taxon>Bacteria</taxon>
        <taxon>Bacillati</taxon>
        <taxon>Bacillota</taxon>
        <taxon>Bacilli</taxon>
        <taxon>Bacillales</taxon>
        <taxon>Bacillaceae</taxon>
        <taxon>Metabacillus</taxon>
    </lineage>
</organism>
<comment type="caution">
    <text evidence="6">Lacks conserved residue(s) required for the propagation of feature annotation.</text>
</comment>
<dbReference type="PANTHER" id="PTHR43741">
    <property type="entry name" value="FMN-DEPENDENT NADH-AZOREDUCTASE 1"/>
    <property type="match status" value="1"/>
</dbReference>
<name>A0A179T4U5_9BACI</name>
<evidence type="ECO:0000256" key="5">
    <source>
        <dbReference type="ARBA" id="ARBA00048542"/>
    </source>
</evidence>
<dbReference type="PANTHER" id="PTHR43741:SF7">
    <property type="entry name" value="FMN-DEPENDENT NADH:QUINONE OXIDOREDUCTASE"/>
    <property type="match status" value="1"/>
</dbReference>
<gene>
    <name evidence="6" type="primary">azoR</name>
    <name evidence="8" type="ORF">A6K24_16115</name>
</gene>
<comment type="catalytic activity">
    <reaction evidence="5">
        <text>N,N-dimethyl-1,4-phenylenediamine + anthranilate + 2 NAD(+) = 2-(4-dimethylaminophenyl)diazenylbenzoate + 2 NADH + 2 H(+)</text>
        <dbReference type="Rhea" id="RHEA:55872"/>
        <dbReference type="ChEBI" id="CHEBI:15378"/>
        <dbReference type="ChEBI" id="CHEBI:15783"/>
        <dbReference type="ChEBI" id="CHEBI:16567"/>
        <dbReference type="ChEBI" id="CHEBI:57540"/>
        <dbReference type="ChEBI" id="CHEBI:57945"/>
        <dbReference type="ChEBI" id="CHEBI:71579"/>
        <dbReference type="EC" id="1.7.1.17"/>
    </reaction>
    <physiologicalReaction direction="right-to-left" evidence="5">
        <dbReference type="Rhea" id="RHEA:55874"/>
    </physiologicalReaction>
</comment>
<dbReference type="Gene3D" id="3.40.50.360">
    <property type="match status" value="1"/>
</dbReference>
<accession>A0A179T4U5</accession>
<evidence type="ECO:0000313" key="9">
    <source>
        <dbReference type="Proteomes" id="UP000078534"/>
    </source>
</evidence>
<dbReference type="RefSeq" id="WP_066327512.1">
    <property type="nucleotide sequence ID" value="NZ_LWSG01000003.1"/>
</dbReference>
<evidence type="ECO:0000259" key="7">
    <source>
        <dbReference type="Pfam" id="PF02525"/>
    </source>
</evidence>
<keyword evidence="4 6" id="KW-0520">NAD</keyword>
<comment type="caution">
    <text evidence="8">The sequence shown here is derived from an EMBL/GenBank/DDBJ whole genome shotgun (WGS) entry which is preliminary data.</text>
</comment>
<keyword evidence="2 6" id="KW-0288">FMN</keyword>
<sequence>MNKTLIINAHPKVDDTSSISLQVFNHFLKAYKELIPDNENIEQINLYCDEVPMVDKMVLSAWEKQRKEQELTKQEQKVTERMSEILQQFKSANTYIIVLPLHNFNIPSKLKDYIDNIMIARETFKYTENGSVGLLNDGRRMLVIQASGSIYTNDDWYTKVEFSHKYLKSMFNFLGIEDYQIIRAQGTALLEPNDVLQKAYKEAEETASRLAAKEKIFAMTLGEN</sequence>
<reference evidence="9" key="1">
    <citation type="submission" date="2016-04" db="EMBL/GenBank/DDBJ databases">
        <authorList>
            <person name="Lyu Z."/>
            <person name="Lyu W."/>
        </authorList>
    </citation>
    <scope>NUCLEOTIDE SEQUENCE [LARGE SCALE GENOMIC DNA]</scope>
    <source>
        <strain evidence="9">C44</strain>
    </source>
</reference>
<dbReference type="Proteomes" id="UP000078534">
    <property type="component" value="Unassembled WGS sequence"/>
</dbReference>
<dbReference type="GO" id="GO:0016652">
    <property type="term" value="F:oxidoreductase activity, acting on NAD(P)H as acceptor"/>
    <property type="evidence" value="ECO:0007669"/>
    <property type="project" value="UniProtKB-UniRule"/>
</dbReference>